<dbReference type="SUPFAM" id="SSF56176">
    <property type="entry name" value="FAD-binding/transporter-associated domain-like"/>
    <property type="match status" value="1"/>
</dbReference>
<dbReference type="InterPro" id="IPR016169">
    <property type="entry name" value="FAD-bd_PCMH_sub2"/>
</dbReference>
<evidence type="ECO:0000256" key="1">
    <source>
        <dbReference type="ARBA" id="ARBA00022630"/>
    </source>
</evidence>
<dbReference type="InterPro" id="IPR001041">
    <property type="entry name" value="2Fe-2S_ferredoxin-type"/>
</dbReference>
<dbReference type="GO" id="GO:0071949">
    <property type="term" value="F:FAD binding"/>
    <property type="evidence" value="ECO:0007669"/>
    <property type="project" value="InterPro"/>
</dbReference>
<protein>
    <recommendedName>
        <fullName evidence="10">2Fe-2S iron-sulfur cluster binding domain-containing protein</fullName>
    </recommendedName>
</protein>
<feature type="domain" description="2Fe-2S ferredoxin-type" evidence="6">
    <location>
        <begin position="322"/>
        <end position="398"/>
    </location>
</feature>
<evidence type="ECO:0000259" key="6">
    <source>
        <dbReference type="PROSITE" id="PS51085"/>
    </source>
</evidence>
<accession>A0AAN1Y055</accession>
<dbReference type="Gene3D" id="1.10.150.120">
    <property type="entry name" value="[2Fe-2S]-binding domain"/>
    <property type="match status" value="1"/>
</dbReference>
<dbReference type="PROSITE" id="PS51387">
    <property type="entry name" value="FAD_PCMH"/>
    <property type="match status" value="1"/>
</dbReference>
<dbReference type="PROSITE" id="PS51085">
    <property type="entry name" value="2FE2S_FER_2"/>
    <property type="match status" value="1"/>
</dbReference>
<dbReference type="Pfam" id="PF00941">
    <property type="entry name" value="FAD_binding_5"/>
    <property type="match status" value="1"/>
</dbReference>
<evidence type="ECO:0000313" key="8">
    <source>
        <dbReference type="EMBL" id="BDE07763.1"/>
    </source>
</evidence>
<dbReference type="AlphaFoldDB" id="A0AAN1Y055"/>
<name>A0AAN1Y055_UNVUL</name>
<dbReference type="Proteomes" id="UP001317532">
    <property type="component" value="Chromosome"/>
</dbReference>
<keyword evidence="3" id="KW-0274">FAD</keyword>
<evidence type="ECO:0000256" key="3">
    <source>
        <dbReference type="ARBA" id="ARBA00022827"/>
    </source>
</evidence>
<keyword evidence="2" id="KW-0479">Metal-binding</keyword>
<dbReference type="Gene3D" id="3.30.43.10">
    <property type="entry name" value="Uridine Diphospho-n-acetylenolpyruvylglucosamine Reductase, domain 2"/>
    <property type="match status" value="1"/>
</dbReference>
<keyword evidence="1" id="KW-0285">Flavoprotein</keyword>
<dbReference type="GO" id="GO:0051537">
    <property type="term" value="F:2 iron, 2 sulfur cluster binding"/>
    <property type="evidence" value="ECO:0007669"/>
    <property type="project" value="InterPro"/>
</dbReference>
<dbReference type="PROSITE" id="PS00197">
    <property type="entry name" value="2FE2S_FER_1"/>
    <property type="match status" value="1"/>
</dbReference>
<keyword evidence="4" id="KW-0560">Oxidoreductase</keyword>
<proteinExistence type="predicted"/>
<keyword evidence="9" id="KW-1185">Reference proteome</keyword>
<dbReference type="InterPro" id="IPR036683">
    <property type="entry name" value="CO_DH_flav_C_dom_sf"/>
</dbReference>
<dbReference type="InterPro" id="IPR002888">
    <property type="entry name" value="2Fe-2S-bd"/>
</dbReference>
<dbReference type="Gene3D" id="3.30.390.50">
    <property type="entry name" value="CO dehydrogenase flavoprotein, C-terminal domain"/>
    <property type="match status" value="1"/>
</dbReference>
<dbReference type="PANTHER" id="PTHR45444">
    <property type="entry name" value="XANTHINE DEHYDROGENASE"/>
    <property type="match status" value="1"/>
</dbReference>
<dbReference type="InterPro" id="IPR016167">
    <property type="entry name" value="FAD-bd_PCMH_sub1"/>
</dbReference>
<reference evidence="8 9" key="1">
    <citation type="journal article" date="2022" name="ISME Commun">
        <title>Vulcanimicrobium alpinus gen. nov. sp. nov., the first cultivated representative of the candidate phylum 'Eremiobacterota', is a metabolically versatile aerobic anoxygenic phototroph.</title>
        <authorList>
            <person name="Yabe S."/>
            <person name="Muto K."/>
            <person name="Abe K."/>
            <person name="Yokota A."/>
            <person name="Staudigel H."/>
            <person name="Tebo B.M."/>
        </authorList>
    </citation>
    <scope>NUCLEOTIDE SEQUENCE [LARGE SCALE GENOMIC DNA]</scope>
    <source>
        <strain evidence="8 9">WC8-2</strain>
    </source>
</reference>
<dbReference type="Gene3D" id="3.30.465.10">
    <property type="match status" value="1"/>
</dbReference>
<dbReference type="Pfam" id="PF00111">
    <property type="entry name" value="Fer2"/>
    <property type="match status" value="1"/>
</dbReference>
<dbReference type="InterPro" id="IPR036010">
    <property type="entry name" value="2Fe-2S_ferredoxin-like_sf"/>
</dbReference>
<evidence type="ECO:0008006" key="10">
    <source>
        <dbReference type="Google" id="ProtNLM"/>
    </source>
</evidence>
<dbReference type="InterPro" id="IPR036884">
    <property type="entry name" value="2Fe-2S-bd_dom_sf"/>
</dbReference>
<dbReference type="InterPro" id="IPR002346">
    <property type="entry name" value="Mopterin_DH_FAD-bd"/>
</dbReference>
<evidence type="ECO:0000313" key="9">
    <source>
        <dbReference type="Proteomes" id="UP001317532"/>
    </source>
</evidence>
<gene>
    <name evidence="8" type="ORF">WPS_30390</name>
</gene>
<dbReference type="EMBL" id="AP025523">
    <property type="protein sequence ID" value="BDE07763.1"/>
    <property type="molecule type" value="Genomic_DNA"/>
</dbReference>
<dbReference type="SUPFAM" id="SSF54292">
    <property type="entry name" value="2Fe-2S ferredoxin-like"/>
    <property type="match status" value="1"/>
</dbReference>
<dbReference type="InterPro" id="IPR036318">
    <property type="entry name" value="FAD-bd_PCMH-like_sf"/>
</dbReference>
<dbReference type="Pfam" id="PF01799">
    <property type="entry name" value="Fer2_2"/>
    <property type="match status" value="1"/>
</dbReference>
<keyword evidence="5" id="KW-0408">Iron</keyword>
<dbReference type="SUPFAM" id="SSF55447">
    <property type="entry name" value="CO dehydrogenase flavoprotein C-terminal domain-like"/>
    <property type="match status" value="1"/>
</dbReference>
<dbReference type="Gene3D" id="3.10.20.30">
    <property type="match status" value="1"/>
</dbReference>
<evidence type="ECO:0000256" key="5">
    <source>
        <dbReference type="ARBA" id="ARBA00023004"/>
    </source>
</evidence>
<dbReference type="GO" id="GO:0016491">
    <property type="term" value="F:oxidoreductase activity"/>
    <property type="evidence" value="ECO:0007669"/>
    <property type="project" value="UniProtKB-KW"/>
</dbReference>
<feature type="domain" description="FAD-binding PCMH-type" evidence="7">
    <location>
        <begin position="8"/>
        <end position="185"/>
    </location>
</feature>
<dbReference type="SMART" id="SM01092">
    <property type="entry name" value="CO_deh_flav_C"/>
    <property type="match status" value="1"/>
</dbReference>
<dbReference type="InterPro" id="IPR016166">
    <property type="entry name" value="FAD-bd_PCMH"/>
</dbReference>
<evidence type="ECO:0000256" key="2">
    <source>
        <dbReference type="ARBA" id="ARBA00022723"/>
    </source>
</evidence>
<dbReference type="GO" id="GO:0005506">
    <property type="term" value="F:iron ion binding"/>
    <property type="evidence" value="ECO:0007669"/>
    <property type="project" value="InterPro"/>
</dbReference>
<evidence type="ECO:0000256" key="4">
    <source>
        <dbReference type="ARBA" id="ARBA00023002"/>
    </source>
</evidence>
<dbReference type="InterPro" id="IPR016208">
    <property type="entry name" value="Ald_Oxase/xanthine_DH-like"/>
</dbReference>
<evidence type="ECO:0000259" key="7">
    <source>
        <dbReference type="PROSITE" id="PS51387"/>
    </source>
</evidence>
<dbReference type="SUPFAM" id="SSF47741">
    <property type="entry name" value="CO dehydrogenase ISP C-domain like"/>
    <property type="match status" value="1"/>
</dbReference>
<dbReference type="InterPro" id="IPR012675">
    <property type="entry name" value="Beta-grasp_dom_sf"/>
</dbReference>
<dbReference type="Pfam" id="PF03450">
    <property type="entry name" value="CO_deh_flav_C"/>
    <property type="match status" value="1"/>
</dbReference>
<sequence length="485" mass="50625">MRGAGARYSPLMARRIIRPTTLPAAVAALRQESGRARIVAGGTDVLVELQRKADPAEVLIDVSAIDELRFVRREGDDVVLGGLATYNDLLAWPPARGAALPLVQAALEVGAPQIRARATIAGNLVTASPANDTIAPLLALGAAVTLVSASGERTIPLDAFFTGFRQTALAPGELIRAIRFPALSSSRRGVFVKLGLRRAQAISVVSLAALVEFALDATVQSARLALGCVAPTVIRAEPAERALAGARLDARTCAAIGELAARSARPIDDVRGSAAYRRAVLGGLVADALQRIAEHREADGVPERPVLLQTQAARAEPAEFDGTLFATINGVPRRLANVGDKTLLAALRDDAGLTGTKEGCAEGECGACTVWLDGAAVMSCLVLASQAHGAQVTTIEGLAGDDGLHPLQDAYIAHGAVQCGFCIPGMLMAGAKLLDERPAATTAEAQTAISGNICRCTGYRKILDAMQDAGERRAARRREIDAVRR</sequence>
<dbReference type="InterPro" id="IPR006058">
    <property type="entry name" value="2Fe2S_fd_BS"/>
</dbReference>
<dbReference type="PANTHER" id="PTHR45444:SF3">
    <property type="entry name" value="XANTHINE DEHYDROGENASE"/>
    <property type="match status" value="1"/>
</dbReference>
<dbReference type="InterPro" id="IPR005107">
    <property type="entry name" value="CO_DH_flav_C"/>
</dbReference>
<organism evidence="8 9">
    <name type="scientific">Vulcanimicrobium alpinum</name>
    <dbReference type="NCBI Taxonomy" id="3016050"/>
    <lineage>
        <taxon>Bacteria</taxon>
        <taxon>Bacillati</taxon>
        <taxon>Vulcanimicrobiota</taxon>
        <taxon>Vulcanimicrobiia</taxon>
        <taxon>Vulcanimicrobiales</taxon>
        <taxon>Vulcanimicrobiaceae</taxon>
        <taxon>Vulcanimicrobium</taxon>
    </lineage>
</organism>
<dbReference type="KEGG" id="vab:WPS_30390"/>